<evidence type="ECO:0000313" key="2">
    <source>
        <dbReference type="EMBL" id="AUB32011.1"/>
    </source>
</evidence>
<proteinExistence type="predicted"/>
<feature type="coiled-coil region" evidence="1">
    <location>
        <begin position="71"/>
        <end position="103"/>
    </location>
</feature>
<reference evidence="2 3" key="1">
    <citation type="submission" date="2017-12" db="EMBL/GenBank/DDBJ databases">
        <title>Complete genome sequence of Spiroplasma floricola 23-6 (ATCC 29989).</title>
        <authorList>
            <person name="Tsai Y.-M."/>
            <person name="Wu P.-S."/>
            <person name="Lo W.-S."/>
            <person name="Kuo C.-H."/>
        </authorList>
    </citation>
    <scope>NUCLEOTIDE SEQUENCE [LARGE SCALE GENOMIC DNA]</scope>
    <source>
        <strain evidence="2 3">23-6</strain>
    </source>
</reference>
<organism evidence="2 3">
    <name type="scientific">Spiroplasma floricola 23-6</name>
    <dbReference type="NCBI Taxonomy" id="1336749"/>
    <lineage>
        <taxon>Bacteria</taxon>
        <taxon>Bacillati</taxon>
        <taxon>Mycoplasmatota</taxon>
        <taxon>Mollicutes</taxon>
        <taxon>Entomoplasmatales</taxon>
        <taxon>Spiroplasmataceae</taxon>
        <taxon>Spiroplasma</taxon>
    </lineage>
</organism>
<dbReference type="AlphaFoldDB" id="A0A2K8SEZ5"/>
<dbReference type="EMBL" id="CP025057">
    <property type="protein sequence ID" value="AUB32011.1"/>
    <property type="molecule type" value="Genomic_DNA"/>
</dbReference>
<accession>A0A2K8SEZ5</accession>
<protein>
    <submittedName>
        <fullName evidence="2">Uncharacterized protein</fullName>
    </submittedName>
</protein>
<dbReference type="RefSeq" id="WP_100916965.1">
    <property type="nucleotide sequence ID" value="NZ_CP025057.1"/>
</dbReference>
<dbReference type="Proteomes" id="UP000231823">
    <property type="component" value="Chromosome"/>
</dbReference>
<gene>
    <name evidence="2" type="ORF">SFLOR_v1c09630</name>
</gene>
<evidence type="ECO:0000256" key="1">
    <source>
        <dbReference type="SAM" id="Coils"/>
    </source>
</evidence>
<dbReference type="OrthoDB" id="10003779at2"/>
<name>A0A2K8SEZ5_9MOLU</name>
<keyword evidence="1" id="KW-0175">Coiled coil</keyword>
<sequence>MTIKELTNLYGEQFYALELISNKDYKTLEPFKWQGDNNKLKVISFRVICNEKTKYILLQVIIDFAEYSRLKKFLKKENLDLNLKQKNKENKQMNKKKRKWINEVFNMISKKLTDAKIIFQSSEESNKFYFGEDNNNFLIWDLIIETSKGWFIFKMLTNNKYEYRFSIKNKYFYKLDLQFFDSKENKKMNFNWVEFFKLSKQNLDKNNGMYNKFLLLADYINFEASEKGIYGVTLNSFQNLLEFLN</sequence>
<keyword evidence="3" id="KW-1185">Reference proteome</keyword>
<evidence type="ECO:0000313" key="3">
    <source>
        <dbReference type="Proteomes" id="UP000231823"/>
    </source>
</evidence>
<dbReference type="KEGG" id="sfz:SFLOR_v1c09630"/>